<protein>
    <submittedName>
        <fullName evidence="1">Uncharacterized protein</fullName>
    </submittedName>
</protein>
<reference evidence="1 2" key="1">
    <citation type="submission" date="2019-03" db="EMBL/GenBank/DDBJ databases">
        <title>Genomic Encyclopedia of Type Strains, Phase IV (KMG-IV): sequencing the most valuable type-strain genomes for metagenomic binning, comparative biology and taxonomic classification.</title>
        <authorList>
            <person name="Goeker M."/>
        </authorList>
    </citation>
    <scope>NUCLEOTIDE SEQUENCE [LARGE SCALE GENOMIC DNA]</scope>
    <source>
        <strain evidence="1 2">DSM 45934</strain>
    </source>
</reference>
<evidence type="ECO:0000313" key="1">
    <source>
        <dbReference type="EMBL" id="TCO55047.1"/>
    </source>
</evidence>
<dbReference type="Proteomes" id="UP000295680">
    <property type="component" value="Unassembled WGS sequence"/>
</dbReference>
<dbReference type="AlphaFoldDB" id="A0A4R2J9W0"/>
<keyword evidence="2" id="KW-1185">Reference proteome</keyword>
<evidence type="ECO:0000313" key="2">
    <source>
        <dbReference type="Proteomes" id="UP000295680"/>
    </source>
</evidence>
<name>A0A4R2J9W0_9PSEU</name>
<comment type="caution">
    <text evidence="1">The sequence shown here is derived from an EMBL/GenBank/DDBJ whole genome shotgun (WGS) entry which is preliminary data.</text>
</comment>
<sequence>MNSVAVKNTALLAAAARAAHLIVDAEPRIFADTLAYAILGARAEELVGYHRLHGAHVVLSGARTSVVTRSRFT</sequence>
<proteinExistence type="predicted"/>
<dbReference type="RefSeq" id="WP_243727257.1">
    <property type="nucleotide sequence ID" value="NZ_SLWS01000008.1"/>
</dbReference>
<dbReference type="EMBL" id="SLWS01000008">
    <property type="protein sequence ID" value="TCO55047.1"/>
    <property type="molecule type" value="Genomic_DNA"/>
</dbReference>
<gene>
    <name evidence="1" type="ORF">EV192_108335</name>
</gene>
<organism evidence="1 2">
    <name type="scientific">Actinocrispum wychmicini</name>
    <dbReference type="NCBI Taxonomy" id="1213861"/>
    <lineage>
        <taxon>Bacteria</taxon>
        <taxon>Bacillati</taxon>
        <taxon>Actinomycetota</taxon>
        <taxon>Actinomycetes</taxon>
        <taxon>Pseudonocardiales</taxon>
        <taxon>Pseudonocardiaceae</taxon>
        <taxon>Actinocrispum</taxon>
    </lineage>
</organism>
<accession>A0A4R2J9W0</accession>